<reference evidence="1 2" key="1">
    <citation type="journal article" date="2018" name="Sci. Rep.">
        <title>Genomic signatures of local adaptation to the degree of environmental predictability in rotifers.</title>
        <authorList>
            <person name="Franch-Gras L."/>
            <person name="Hahn C."/>
            <person name="Garcia-Roger E.M."/>
            <person name="Carmona M.J."/>
            <person name="Serra M."/>
            <person name="Gomez A."/>
        </authorList>
    </citation>
    <scope>NUCLEOTIDE SEQUENCE [LARGE SCALE GENOMIC DNA]</scope>
    <source>
        <strain evidence="1">HYR1</strain>
    </source>
</reference>
<proteinExistence type="predicted"/>
<sequence length="61" mass="7353">MKNETDYFNSLSDSRSLSITSIQKSQFFVFQLNESIKEIEWNFFIKKSRALARYRKQINIL</sequence>
<dbReference type="AlphaFoldDB" id="A0A3M7TAW1"/>
<protein>
    <submittedName>
        <fullName evidence="1">Uncharacterized protein</fullName>
    </submittedName>
</protein>
<name>A0A3M7TAW1_BRAPC</name>
<comment type="caution">
    <text evidence="1">The sequence shown here is derived from an EMBL/GenBank/DDBJ whole genome shotgun (WGS) entry which is preliminary data.</text>
</comment>
<dbReference type="Proteomes" id="UP000276133">
    <property type="component" value="Unassembled WGS sequence"/>
</dbReference>
<accession>A0A3M7TAW1</accession>
<gene>
    <name evidence="1" type="ORF">BpHYR1_048036</name>
</gene>
<keyword evidence="2" id="KW-1185">Reference proteome</keyword>
<evidence type="ECO:0000313" key="2">
    <source>
        <dbReference type="Proteomes" id="UP000276133"/>
    </source>
</evidence>
<dbReference type="EMBL" id="REGN01000060">
    <property type="protein sequence ID" value="RNA44771.1"/>
    <property type="molecule type" value="Genomic_DNA"/>
</dbReference>
<evidence type="ECO:0000313" key="1">
    <source>
        <dbReference type="EMBL" id="RNA44771.1"/>
    </source>
</evidence>
<organism evidence="1 2">
    <name type="scientific">Brachionus plicatilis</name>
    <name type="common">Marine rotifer</name>
    <name type="synonym">Brachionus muelleri</name>
    <dbReference type="NCBI Taxonomy" id="10195"/>
    <lineage>
        <taxon>Eukaryota</taxon>
        <taxon>Metazoa</taxon>
        <taxon>Spiralia</taxon>
        <taxon>Gnathifera</taxon>
        <taxon>Rotifera</taxon>
        <taxon>Eurotatoria</taxon>
        <taxon>Monogononta</taxon>
        <taxon>Pseudotrocha</taxon>
        <taxon>Ploima</taxon>
        <taxon>Brachionidae</taxon>
        <taxon>Brachionus</taxon>
    </lineage>
</organism>